<dbReference type="GO" id="GO:0005737">
    <property type="term" value="C:cytoplasm"/>
    <property type="evidence" value="ECO:0007669"/>
    <property type="project" value="TreeGrafter"/>
</dbReference>
<keyword evidence="4" id="KW-1185">Reference proteome</keyword>
<gene>
    <name evidence="3" type="ORF">C7450_10374</name>
</gene>
<dbReference type="InterPro" id="IPR006076">
    <property type="entry name" value="FAD-dep_OxRdtase"/>
</dbReference>
<dbReference type="SUPFAM" id="SSF51905">
    <property type="entry name" value="FAD/NAD(P)-binding domain"/>
    <property type="match status" value="1"/>
</dbReference>
<dbReference type="EMBL" id="QJJK01000003">
    <property type="protein sequence ID" value="PXW61558.1"/>
    <property type="molecule type" value="Genomic_DNA"/>
</dbReference>
<dbReference type="GO" id="GO:0016491">
    <property type="term" value="F:oxidoreductase activity"/>
    <property type="evidence" value="ECO:0007669"/>
    <property type="project" value="UniProtKB-KW"/>
</dbReference>
<dbReference type="PANTHER" id="PTHR13847">
    <property type="entry name" value="SARCOSINE DEHYDROGENASE-RELATED"/>
    <property type="match status" value="1"/>
</dbReference>
<dbReference type="Gene3D" id="3.50.50.60">
    <property type="entry name" value="FAD/NAD(P)-binding domain"/>
    <property type="match status" value="1"/>
</dbReference>
<evidence type="ECO:0000259" key="2">
    <source>
        <dbReference type="Pfam" id="PF01266"/>
    </source>
</evidence>
<reference evidence="3 4" key="1">
    <citation type="submission" date="2018-05" db="EMBL/GenBank/DDBJ databases">
        <title>Genomic Encyclopedia of Type Strains, Phase IV (KMG-IV): sequencing the most valuable type-strain genomes for metagenomic binning, comparative biology and taxonomic classification.</title>
        <authorList>
            <person name="Goeker M."/>
        </authorList>
    </citation>
    <scope>NUCLEOTIDE SEQUENCE [LARGE SCALE GENOMIC DNA]</scope>
    <source>
        <strain evidence="3 4">DSM 6462</strain>
    </source>
</reference>
<sequence>MTQPARRDAHLNLYEDAPLNAAPATASLSDGARSDICVIGAGVTGLGAALTLAEGGADVLVVEASRIGGGASGVNGGQIHPGQRRDQGWLEAKVGEAEAMRLWQFAEEARRWLQDRIARHGIVCDLEPGLLSLAHRRDIAEGMRADALHMANRYGVAGLEVLTEADLPRYTGAQGYCGGLFDPHGGHLDPLALTRGLAAAAAAAGARIAEETTVRRVVRDGTGWRLETSRGAVSARVVVATGDGSIGNLLPEVAAHVVPIVNFMVATGPLGDRAATLLRERHAASDTKFVVNYFKRTVDDRLVFGGGESYGNAVPADIRARVQPRMLKVFPDLADVPLTHAWGGRLGITATRLPFIRRLGPDLYVASGFSGQGVMIGPYTGVAIAEAIGGRSDRFDLMARLPIPRFPGGPLLRRAIVIAAMVGAGLVDRL</sequence>
<dbReference type="PANTHER" id="PTHR13847:SF281">
    <property type="entry name" value="FAD DEPENDENT OXIDOREDUCTASE DOMAIN-CONTAINING PROTEIN"/>
    <property type="match status" value="1"/>
</dbReference>
<keyword evidence="1" id="KW-0560">Oxidoreductase</keyword>
<evidence type="ECO:0000313" key="4">
    <source>
        <dbReference type="Proteomes" id="UP000248021"/>
    </source>
</evidence>
<dbReference type="Pfam" id="PF01266">
    <property type="entry name" value="DAO"/>
    <property type="match status" value="1"/>
</dbReference>
<dbReference type="Gene3D" id="3.30.9.10">
    <property type="entry name" value="D-Amino Acid Oxidase, subunit A, domain 2"/>
    <property type="match status" value="1"/>
</dbReference>
<comment type="caution">
    <text evidence="3">The sequence shown here is derived from an EMBL/GenBank/DDBJ whole genome shotgun (WGS) entry which is preliminary data.</text>
</comment>
<evidence type="ECO:0000256" key="1">
    <source>
        <dbReference type="ARBA" id="ARBA00023002"/>
    </source>
</evidence>
<dbReference type="AlphaFoldDB" id="A0A2V3UBR7"/>
<dbReference type="Proteomes" id="UP000248021">
    <property type="component" value="Unassembled WGS sequence"/>
</dbReference>
<accession>A0A2V3UBR7</accession>
<protein>
    <submittedName>
        <fullName evidence="3">Gamma-glutamylputrescine oxidase</fullName>
    </submittedName>
</protein>
<dbReference type="OrthoDB" id="9806601at2"/>
<proteinExistence type="predicted"/>
<evidence type="ECO:0000313" key="3">
    <source>
        <dbReference type="EMBL" id="PXW61558.1"/>
    </source>
</evidence>
<organism evidence="3 4">
    <name type="scientific">Chelatococcus asaccharovorans</name>
    <dbReference type="NCBI Taxonomy" id="28210"/>
    <lineage>
        <taxon>Bacteria</taxon>
        <taxon>Pseudomonadati</taxon>
        <taxon>Pseudomonadota</taxon>
        <taxon>Alphaproteobacteria</taxon>
        <taxon>Hyphomicrobiales</taxon>
        <taxon>Chelatococcaceae</taxon>
        <taxon>Chelatococcus</taxon>
    </lineage>
</organism>
<name>A0A2V3UBR7_9HYPH</name>
<dbReference type="RefSeq" id="WP_110373866.1">
    <property type="nucleotide sequence ID" value="NZ_JAHBRY010000001.1"/>
</dbReference>
<feature type="domain" description="FAD dependent oxidoreductase" evidence="2">
    <location>
        <begin position="35"/>
        <end position="386"/>
    </location>
</feature>
<dbReference type="InterPro" id="IPR036188">
    <property type="entry name" value="FAD/NAD-bd_sf"/>
</dbReference>